<feature type="domain" description="Potassium channel" evidence="2">
    <location>
        <begin position="69"/>
        <end position="138"/>
    </location>
</feature>
<keyword evidence="1" id="KW-1133">Transmembrane helix</keyword>
<keyword evidence="3" id="KW-0406">Ion transport</keyword>
<comment type="caution">
    <text evidence="3">The sequence shown here is derived from an EMBL/GenBank/DDBJ whole genome shotgun (WGS) entry which is preliminary data.</text>
</comment>
<feature type="transmembrane region" description="Helical" evidence="1">
    <location>
        <begin position="119"/>
        <end position="138"/>
    </location>
</feature>
<dbReference type="Proteomes" id="UP001165383">
    <property type="component" value="Unassembled WGS sequence"/>
</dbReference>
<evidence type="ECO:0000256" key="1">
    <source>
        <dbReference type="SAM" id="Phobius"/>
    </source>
</evidence>
<protein>
    <submittedName>
        <fullName evidence="3">Potassium channel family protein</fullName>
    </submittedName>
</protein>
<gene>
    <name evidence="3" type="ORF">LZ518_07580</name>
</gene>
<dbReference type="Gene3D" id="1.10.287.70">
    <property type="match status" value="1"/>
</dbReference>
<organism evidence="3 4">
    <name type="scientific">Sphingomonas brevis</name>
    <dbReference type="NCBI Taxonomy" id="2908206"/>
    <lineage>
        <taxon>Bacteria</taxon>
        <taxon>Pseudomonadati</taxon>
        <taxon>Pseudomonadota</taxon>
        <taxon>Alphaproteobacteria</taxon>
        <taxon>Sphingomonadales</taxon>
        <taxon>Sphingomonadaceae</taxon>
        <taxon>Sphingomonas</taxon>
    </lineage>
</organism>
<dbReference type="InterPro" id="IPR013099">
    <property type="entry name" value="K_chnl_dom"/>
</dbReference>
<evidence type="ECO:0000313" key="3">
    <source>
        <dbReference type="EMBL" id="MCL6740989.1"/>
    </source>
</evidence>
<keyword evidence="4" id="KW-1185">Reference proteome</keyword>
<proteinExistence type="predicted"/>
<reference evidence="3" key="1">
    <citation type="submission" date="2022-05" db="EMBL/GenBank/DDBJ databases">
        <authorList>
            <person name="Jo J.-H."/>
            <person name="Im W.-T."/>
        </authorList>
    </citation>
    <scope>NUCLEOTIDE SEQUENCE</scope>
    <source>
        <strain evidence="3">RB56-2</strain>
    </source>
</reference>
<sequence>MAAGGTAMLNQLALASVMVVITVMVHLIGLNMVMRLLRSHSRFIRKLRITPLTLLLSASLGIFAIHTLEIWLYAALFLGLGAFNNFETALYFSTSTYAAIGYGDVLMPYGWRVLGAIEGATGIIMFGWSTAFLVSLLAKLNLLRHDWLAPDEVRPSDDRPEKTAPSHE</sequence>
<accession>A0ABT0S9A8</accession>
<dbReference type="SUPFAM" id="SSF81324">
    <property type="entry name" value="Voltage-gated potassium channels"/>
    <property type="match status" value="1"/>
</dbReference>
<dbReference type="EMBL" id="JAMGBB010000001">
    <property type="protein sequence ID" value="MCL6740989.1"/>
    <property type="molecule type" value="Genomic_DNA"/>
</dbReference>
<evidence type="ECO:0000259" key="2">
    <source>
        <dbReference type="Pfam" id="PF07885"/>
    </source>
</evidence>
<evidence type="ECO:0000313" key="4">
    <source>
        <dbReference type="Proteomes" id="UP001165383"/>
    </source>
</evidence>
<keyword evidence="3" id="KW-0407">Ion channel</keyword>
<keyword evidence="1" id="KW-0472">Membrane</keyword>
<dbReference type="Pfam" id="PF07885">
    <property type="entry name" value="Ion_trans_2"/>
    <property type="match status" value="1"/>
</dbReference>
<keyword evidence="1" id="KW-0812">Transmembrane</keyword>
<keyword evidence="3" id="KW-0813">Transport</keyword>
<dbReference type="GO" id="GO:0034220">
    <property type="term" value="P:monoatomic ion transmembrane transport"/>
    <property type="evidence" value="ECO:0007669"/>
    <property type="project" value="UniProtKB-KW"/>
</dbReference>
<feature type="transmembrane region" description="Helical" evidence="1">
    <location>
        <begin position="89"/>
        <end position="107"/>
    </location>
</feature>
<feature type="transmembrane region" description="Helical" evidence="1">
    <location>
        <begin position="12"/>
        <end position="33"/>
    </location>
</feature>
<name>A0ABT0S9A8_9SPHN</name>
<dbReference type="RefSeq" id="WP_249915397.1">
    <property type="nucleotide sequence ID" value="NZ_JAMGBB010000001.1"/>
</dbReference>
<feature type="transmembrane region" description="Helical" evidence="1">
    <location>
        <begin position="54"/>
        <end position="83"/>
    </location>
</feature>